<evidence type="ECO:0000256" key="9">
    <source>
        <dbReference type="HAMAP-Rule" id="MF_00911"/>
    </source>
</evidence>
<evidence type="ECO:0000256" key="5">
    <source>
        <dbReference type="ARBA" id="ARBA00022692"/>
    </source>
</evidence>
<dbReference type="PANTHER" id="PTHR35851">
    <property type="entry name" value="CELL DIVISION PROTEIN FTSQ"/>
    <property type="match status" value="1"/>
</dbReference>
<dbReference type="Gene3D" id="3.40.50.11690">
    <property type="entry name" value="Cell division protein FtsQ/DivIB"/>
    <property type="match status" value="1"/>
</dbReference>
<accession>A0ABQ6C6M1</accession>
<keyword evidence="4 9" id="KW-0132">Cell division</keyword>
<dbReference type="Pfam" id="PF03799">
    <property type="entry name" value="FtsQ_DivIB_C"/>
    <property type="match status" value="1"/>
</dbReference>
<comment type="subunit">
    <text evidence="9">Part of a complex composed of FtsB, FtsL and FtsQ.</text>
</comment>
<dbReference type="RefSeq" id="WP_284307228.1">
    <property type="nucleotide sequence ID" value="NZ_BSPB01000008.1"/>
</dbReference>
<name>A0ABQ6C6M1_9BURK</name>
<dbReference type="Gene3D" id="3.10.20.310">
    <property type="entry name" value="membrane protein fhac"/>
    <property type="match status" value="1"/>
</dbReference>
<evidence type="ECO:0000256" key="4">
    <source>
        <dbReference type="ARBA" id="ARBA00022618"/>
    </source>
</evidence>
<proteinExistence type="inferred from homology"/>
<evidence type="ECO:0000256" key="8">
    <source>
        <dbReference type="ARBA" id="ARBA00023306"/>
    </source>
</evidence>
<reference evidence="12" key="1">
    <citation type="journal article" date="2019" name="Int. J. Syst. Evol. Microbiol.">
        <title>The Global Catalogue of Microorganisms (GCM) 10K type strain sequencing project: providing services to taxonomists for standard genome sequencing and annotation.</title>
        <authorList>
            <consortium name="The Broad Institute Genomics Platform"/>
            <consortium name="The Broad Institute Genome Sequencing Center for Infectious Disease"/>
            <person name="Wu L."/>
            <person name="Ma J."/>
        </authorList>
    </citation>
    <scope>NUCLEOTIDE SEQUENCE [LARGE SCALE GENOMIC DNA]</scope>
    <source>
        <strain evidence="12">NBRC 109341</strain>
    </source>
</reference>
<dbReference type="Proteomes" id="UP001156903">
    <property type="component" value="Unassembled WGS sequence"/>
</dbReference>
<evidence type="ECO:0000259" key="10">
    <source>
        <dbReference type="PROSITE" id="PS51779"/>
    </source>
</evidence>
<comment type="caution">
    <text evidence="11">The sequence shown here is derived from an EMBL/GenBank/DDBJ whole genome shotgun (WGS) entry which is preliminary data.</text>
</comment>
<evidence type="ECO:0000256" key="3">
    <source>
        <dbReference type="ARBA" id="ARBA00022519"/>
    </source>
</evidence>
<keyword evidence="5 9" id="KW-0812">Transmembrane</keyword>
<feature type="transmembrane region" description="Helical" evidence="9">
    <location>
        <begin position="20"/>
        <end position="39"/>
    </location>
</feature>
<dbReference type="InterPro" id="IPR034746">
    <property type="entry name" value="POTRA"/>
</dbReference>
<evidence type="ECO:0000256" key="1">
    <source>
        <dbReference type="ARBA" id="ARBA00004370"/>
    </source>
</evidence>
<dbReference type="HAMAP" id="MF_00911">
    <property type="entry name" value="FtsQ_subfam"/>
    <property type="match status" value="1"/>
</dbReference>
<gene>
    <name evidence="9 11" type="primary">ftsQ</name>
    <name evidence="11" type="ORF">GCM10007935_14460</name>
</gene>
<dbReference type="InterPro" id="IPR013685">
    <property type="entry name" value="POTRA_FtsQ_type"/>
</dbReference>
<sequence>MAATDLDLPLDVRLMAVATRALVALFAALAVGVIGLWAVRHPAWSVQSVLVQGDVVHQNAVSIRSQLAAPLRNALASGFLALDLRQVQRLFESVPWVRKAVVQREFPNRLRVTIEEHQPVAWWGAAGGGHLVNHLGEVFEATPDELEGLPELSGPEHQSAQVWALFQPLKAEFARHQLVLLKLQLNERGGWRAELEGGAVVELGRGTPEALQARVARFIGSLGQIQQRYPGPLQYADLRYPNGYALRVRGVTTLVEAPNTPPKTR</sequence>
<evidence type="ECO:0000256" key="2">
    <source>
        <dbReference type="ARBA" id="ARBA00022475"/>
    </source>
</evidence>
<comment type="subcellular location">
    <subcellularLocation>
        <location evidence="9">Cell inner membrane</location>
        <topology evidence="9">Single-pass type II membrane protein</topology>
    </subcellularLocation>
    <subcellularLocation>
        <location evidence="1">Membrane</location>
    </subcellularLocation>
    <text evidence="9">Localizes to the division septum.</text>
</comment>
<keyword evidence="8 9" id="KW-0131">Cell cycle</keyword>
<comment type="function">
    <text evidence="9">Essential cell division protein. May link together the upstream cell division proteins, which are predominantly cytoplasmic, with the downstream cell division proteins, which are predominantly periplasmic. May control correct divisome assembly.</text>
</comment>
<dbReference type="GO" id="GO:0051301">
    <property type="term" value="P:cell division"/>
    <property type="evidence" value="ECO:0007669"/>
    <property type="project" value="UniProtKB-KW"/>
</dbReference>
<evidence type="ECO:0000313" key="12">
    <source>
        <dbReference type="Proteomes" id="UP001156903"/>
    </source>
</evidence>
<dbReference type="PANTHER" id="PTHR35851:SF1">
    <property type="entry name" value="CELL DIVISION PROTEIN FTSQ"/>
    <property type="match status" value="1"/>
</dbReference>
<dbReference type="EMBL" id="BSPB01000008">
    <property type="protein sequence ID" value="GLS14016.1"/>
    <property type="molecule type" value="Genomic_DNA"/>
</dbReference>
<dbReference type="InterPro" id="IPR045335">
    <property type="entry name" value="FtsQ_C_sf"/>
</dbReference>
<evidence type="ECO:0000256" key="6">
    <source>
        <dbReference type="ARBA" id="ARBA00022989"/>
    </source>
</evidence>
<keyword evidence="7 9" id="KW-0472">Membrane</keyword>
<organism evidence="11 12">
    <name type="scientific">Hydrogenophaga electricum</name>
    <dbReference type="NCBI Taxonomy" id="1230953"/>
    <lineage>
        <taxon>Bacteria</taxon>
        <taxon>Pseudomonadati</taxon>
        <taxon>Pseudomonadota</taxon>
        <taxon>Betaproteobacteria</taxon>
        <taxon>Burkholderiales</taxon>
        <taxon>Comamonadaceae</taxon>
        <taxon>Hydrogenophaga</taxon>
    </lineage>
</organism>
<evidence type="ECO:0000256" key="7">
    <source>
        <dbReference type="ARBA" id="ARBA00023136"/>
    </source>
</evidence>
<keyword evidence="2 9" id="KW-1003">Cell membrane</keyword>
<evidence type="ECO:0000313" key="11">
    <source>
        <dbReference type="EMBL" id="GLS14016.1"/>
    </source>
</evidence>
<dbReference type="PROSITE" id="PS51779">
    <property type="entry name" value="POTRA"/>
    <property type="match status" value="1"/>
</dbReference>
<feature type="domain" description="POTRA" evidence="10">
    <location>
        <begin position="44"/>
        <end position="117"/>
    </location>
</feature>
<protein>
    <recommendedName>
        <fullName evidence="9">Cell division protein FtsQ</fullName>
    </recommendedName>
</protein>
<comment type="similarity">
    <text evidence="9">Belongs to the FtsQ/DivIB family. FtsQ subfamily.</text>
</comment>
<dbReference type="Pfam" id="PF08478">
    <property type="entry name" value="POTRA_1"/>
    <property type="match status" value="1"/>
</dbReference>
<dbReference type="InterPro" id="IPR026579">
    <property type="entry name" value="FtsQ"/>
</dbReference>
<keyword evidence="12" id="KW-1185">Reference proteome</keyword>
<keyword evidence="6 9" id="KW-1133">Transmembrane helix</keyword>
<dbReference type="InterPro" id="IPR005548">
    <property type="entry name" value="Cell_div_FtsQ/DivIB_C"/>
</dbReference>
<keyword evidence="3 9" id="KW-0997">Cell inner membrane</keyword>